<dbReference type="EMBL" id="CM051394">
    <property type="protein sequence ID" value="KAJ4728011.1"/>
    <property type="molecule type" value="Genomic_DNA"/>
</dbReference>
<dbReference type="Proteomes" id="UP001164539">
    <property type="component" value="Chromosome 1"/>
</dbReference>
<comment type="caution">
    <text evidence="1">The sequence shown here is derived from an EMBL/GenBank/DDBJ whole genome shotgun (WGS) entry which is preliminary data.</text>
</comment>
<proteinExistence type="predicted"/>
<gene>
    <name evidence="1" type="ORF">OWV82_001019</name>
</gene>
<protein>
    <submittedName>
        <fullName evidence="1">Caffeic acid O-methyltransferase</fullName>
    </submittedName>
</protein>
<evidence type="ECO:0000313" key="2">
    <source>
        <dbReference type="Proteomes" id="UP001164539"/>
    </source>
</evidence>
<sequence length="268" mass="30305">MMLDRMLRLLASYRVLDCSFFGGQRLFSLAPVSKYFTQNHDGVSLRPLMALIQDKVYWESWHRLKDVIDEGGIPFNRAHGMHLFEYCDNDSRFNEVFNNAMFNHTSLILVDVGGGTGVNLNIITSKYPHIKGVNLDLPHVIQDAPSYPGVEHIGGDMFERVPDGDAILMKWIIHNWDDKHCLRLLKNCYKAIPGNGKVIVIDSVISEVPETSQRAKETSLMDALMLLLLSGGKERTKQEFMALATGAGFKGINYESCVCNLYIMELFK</sequence>
<reference evidence="1 2" key="1">
    <citation type="journal article" date="2023" name="Science">
        <title>Complex scaffold remodeling in plant triterpene biosynthesis.</title>
        <authorList>
            <person name="De La Pena R."/>
            <person name="Hodgson H."/>
            <person name="Liu J.C."/>
            <person name="Stephenson M.J."/>
            <person name="Martin A.C."/>
            <person name="Owen C."/>
            <person name="Harkess A."/>
            <person name="Leebens-Mack J."/>
            <person name="Jimenez L.E."/>
            <person name="Osbourn A."/>
            <person name="Sattely E.S."/>
        </authorList>
    </citation>
    <scope>NUCLEOTIDE SEQUENCE [LARGE SCALE GENOMIC DNA]</scope>
    <source>
        <strain evidence="2">cv. JPN11</strain>
        <tissue evidence="1">Leaf</tissue>
    </source>
</reference>
<name>A0ACC1YX14_MELAZ</name>
<evidence type="ECO:0000313" key="1">
    <source>
        <dbReference type="EMBL" id="KAJ4728011.1"/>
    </source>
</evidence>
<accession>A0ACC1YX14</accession>
<organism evidence="1 2">
    <name type="scientific">Melia azedarach</name>
    <name type="common">Chinaberry tree</name>
    <dbReference type="NCBI Taxonomy" id="155640"/>
    <lineage>
        <taxon>Eukaryota</taxon>
        <taxon>Viridiplantae</taxon>
        <taxon>Streptophyta</taxon>
        <taxon>Embryophyta</taxon>
        <taxon>Tracheophyta</taxon>
        <taxon>Spermatophyta</taxon>
        <taxon>Magnoliopsida</taxon>
        <taxon>eudicotyledons</taxon>
        <taxon>Gunneridae</taxon>
        <taxon>Pentapetalae</taxon>
        <taxon>rosids</taxon>
        <taxon>malvids</taxon>
        <taxon>Sapindales</taxon>
        <taxon>Meliaceae</taxon>
        <taxon>Melia</taxon>
    </lineage>
</organism>
<keyword evidence="2" id="KW-1185">Reference proteome</keyword>